<feature type="domain" description="ANTAR" evidence="5">
    <location>
        <begin position="168"/>
        <end position="229"/>
    </location>
</feature>
<dbReference type="EMBL" id="JAAGWK010000021">
    <property type="protein sequence ID" value="NEL55198.1"/>
    <property type="molecule type" value="Genomic_DNA"/>
</dbReference>
<proteinExistence type="predicted"/>
<dbReference type="SUPFAM" id="SSF52172">
    <property type="entry name" value="CheY-like"/>
    <property type="match status" value="1"/>
</dbReference>
<dbReference type="RefSeq" id="WP_152731517.1">
    <property type="nucleotide sequence ID" value="NZ_JAABOZ010000008.1"/>
</dbReference>
<keyword evidence="3" id="KW-0805">Transcription regulation</keyword>
<gene>
    <name evidence="6" type="ORF">G1H19_14460</name>
</gene>
<dbReference type="SMART" id="SM00065">
    <property type="entry name" value="GAF"/>
    <property type="match status" value="1"/>
</dbReference>
<dbReference type="GO" id="GO:0016301">
    <property type="term" value="F:kinase activity"/>
    <property type="evidence" value="ECO:0007669"/>
    <property type="project" value="UniProtKB-KW"/>
</dbReference>
<dbReference type="Proteomes" id="UP000470470">
    <property type="component" value="Unassembled WGS sequence"/>
</dbReference>
<keyword evidence="7" id="KW-1185">Reference proteome</keyword>
<dbReference type="PROSITE" id="PS50921">
    <property type="entry name" value="ANTAR"/>
    <property type="match status" value="1"/>
</dbReference>
<evidence type="ECO:0000256" key="4">
    <source>
        <dbReference type="ARBA" id="ARBA00023163"/>
    </source>
</evidence>
<dbReference type="Pfam" id="PF13185">
    <property type="entry name" value="GAF_2"/>
    <property type="match status" value="1"/>
</dbReference>
<protein>
    <submittedName>
        <fullName evidence="6">GAF and ANTAR domain-containing protein</fullName>
    </submittedName>
</protein>
<name>A0A7K3WFD9_9ACTN</name>
<dbReference type="Gene3D" id="3.30.450.40">
    <property type="match status" value="1"/>
</dbReference>
<dbReference type="SMART" id="SM01012">
    <property type="entry name" value="ANTAR"/>
    <property type="match status" value="1"/>
</dbReference>
<accession>A0A7K3WFD9</accession>
<dbReference type="InterPro" id="IPR011006">
    <property type="entry name" value="CheY-like_superfamily"/>
</dbReference>
<dbReference type="PIRSF" id="PIRSF036625">
    <property type="entry name" value="GAF_ANTAR"/>
    <property type="match status" value="1"/>
</dbReference>
<dbReference type="InterPro" id="IPR005561">
    <property type="entry name" value="ANTAR"/>
</dbReference>
<comment type="caution">
    <text evidence="6">The sequence shown here is derived from an EMBL/GenBank/DDBJ whole genome shotgun (WGS) entry which is preliminary data.</text>
</comment>
<keyword evidence="1" id="KW-0808">Transferase</keyword>
<dbReference type="InterPro" id="IPR012074">
    <property type="entry name" value="GAF_ANTAR"/>
</dbReference>
<evidence type="ECO:0000256" key="3">
    <source>
        <dbReference type="ARBA" id="ARBA00023015"/>
    </source>
</evidence>
<evidence type="ECO:0000256" key="1">
    <source>
        <dbReference type="ARBA" id="ARBA00022679"/>
    </source>
</evidence>
<sequence>MTEASGPHHDGGRVDFLRLLADTDDLTAFLQQVIQDVVEHTPDAASCGLTLERNRHGVTVASSDELASHADALQYDGDTGPCLDAMRSGAVVTVDDMAAERRWSPFPQRASAVGVAASLSLPLVIGQEGRGALNLYARRPHAFGAEDEARARQWADQATGALVVAARLARHQDTSRQMAEGMESRSTISRAVGLIMGRQGISADAAFDVLKSTSQQTNTKIRDLAARYLADYEDRLRTGA</sequence>
<dbReference type="Pfam" id="PF03861">
    <property type="entry name" value="ANTAR"/>
    <property type="match status" value="1"/>
</dbReference>
<dbReference type="SUPFAM" id="SSF55781">
    <property type="entry name" value="GAF domain-like"/>
    <property type="match status" value="1"/>
</dbReference>
<keyword evidence="4" id="KW-0804">Transcription</keyword>
<evidence type="ECO:0000256" key="2">
    <source>
        <dbReference type="ARBA" id="ARBA00022777"/>
    </source>
</evidence>
<dbReference type="InterPro" id="IPR029016">
    <property type="entry name" value="GAF-like_dom_sf"/>
</dbReference>
<reference evidence="6 7" key="1">
    <citation type="submission" date="2020-02" db="EMBL/GenBank/DDBJ databases">
        <title>The whole genome sequence of CPCC 205119.</title>
        <authorList>
            <person name="Jiang Z."/>
        </authorList>
    </citation>
    <scope>NUCLEOTIDE SEQUENCE [LARGE SCALE GENOMIC DNA]</scope>
    <source>
        <strain evidence="6 7">CPCC 205119</strain>
    </source>
</reference>
<organism evidence="6 7">
    <name type="scientific">Goekera deserti</name>
    <dbReference type="NCBI Taxonomy" id="2497753"/>
    <lineage>
        <taxon>Bacteria</taxon>
        <taxon>Bacillati</taxon>
        <taxon>Actinomycetota</taxon>
        <taxon>Actinomycetes</taxon>
        <taxon>Geodermatophilales</taxon>
        <taxon>Geodermatophilaceae</taxon>
        <taxon>Goekera</taxon>
    </lineage>
</organism>
<dbReference type="InterPro" id="IPR003018">
    <property type="entry name" value="GAF"/>
</dbReference>
<dbReference type="Gene3D" id="1.10.10.10">
    <property type="entry name" value="Winged helix-like DNA-binding domain superfamily/Winged helix DNA-binding domain"/>
    <property type="match status" value="1"/>
</dbReference>
<keyword evidence="2" id="KW-0418">Kinase</keyword>
<evidence type="ECO:0000313" key="7">
    <source>
        <dbReference type="Proteomes" id="UP000470470"/>
    </source>
</evidence>
<evidence type="ECO:0000259" key="5">
    <source>
        <dbReference type="PROSITE" id="PS50921"/>
    </source>
</evidence>
<evidence type="ECO:0000313" key="6">
    <source>
        <dbReference type="EMBL" id="NEL55198.1"/>
    </source>
</evidence>
<dbReference type="GO" id="GO:0003723">
    <property type="term" value="F:RNA binding"/>
    <property type="evidence" value="ECO:0007669"/>
    <property type="project" value="InterPro"/>
</dbReference>
<dbReference type="InterPro" id="IPR036388">
    <property type="entry name" value="WH-like_DNA-bd_sf"/>
</dbReference>
<dbReference type="AlphaFoldDB" id="A0A7K3WFD9"/>